<keyword evidence="5" id="KW-0883">Thioether bond</keyword>
<evidence type="ECO:0000256" key="2">
    <source>
        <dbReference type="ARBA" id="ARBA00006622"/>
    </source>
</evidence>
<keyword evidence="4 9" id="KW-0479">Metal-binding</keyword>
<comment type="catalytic activity">
    <reaction evidence="9">
        <text>L-cysteine + O2 = 3-sulfino-L-alanine + H(+)</text>
        <dbReference type="Rhea" id="RHEA:20441"/>
        <dbReference type="ChEBI" id="CHEBI:15378"/>
        <dbReference type="ChEBI" id="CHEBI:15379"/>
        <dbReference type="ChEBI" id="CHEBI:35235"/>
        <dbReference type="ChEBI" id="CHEBI:61085"/>
        <dbReference type="EC" id="1.13.11.20"/>
    </reaction>
</comment>
<organism evidence="10 11">
    <name type="scientific">Thelohanellus kitauei</name>
    <name type="common">Myxosporean</name>
    <dbReference type="NCBI Taxonomy" id="669202"/>
    <lineage>
        <taxon>Eukaryota</taxon>
        <taxon>Metazoa</taxon>
        <taxon>Cnidaria</taxon>
        <taxon>Myxozoa</taxon>
        <taxon>Myxosporea</taxon>
        <taxon>Bivalvulida</taxon>
        <taxon>Platysporina</taxon>
        <taxon>Myxobolidae</taxon>
        <taxon>Thelohanellus</taxon>
    </lineage>
</organism>
<dbReference type="InterPro" id="IPR011051">
    <property type="entry name" value="RmlC_Cupin_sf"/>
</dbReference>
<accession>A0A0C2N7P4</accession>
<gene>
    <name evidence="10" type="ORF">RF11_00679</name>
</gene>
<keyword evidence="11" id="KW-1185">Reference proteome</keyword>
<dbReference type="OMA" id="CAYINXT"/>
<evidence type="ECO:0000313" key="10">
    <source>
        <dbReference type="EMBL" id="KII72370.1"/>
    </source>
</evidence>
<dbReference type="OrthoDB" id="543511at2759"/>
<evidence type="ECO:0000256" key="9">
    <source>
        <dbReference type="RuleBase" id="RU366010"/>
    </source>
</evidence>
<evidence type="ECO:0000256" key="7">
    <source>
        <dbReference type="ARBA" id="ARBA00023002"/>
    </source>
</evidence>
<dbReference type="CDD" id="cd10548">
    <property type="entry name" value="cupin_CDO"/>
    <property type="match status" value="1"/>
</dbReference>
<dbReference type="UniPathway" id="UPA00012">
    <property type="reaction ID" value="UER00537"/>
</dbReference>
<comment type="cofactor">
    <cofactor evidence="9">
        <name>Fe cation</name>
        <dbReference type="ChEBI" id="CHEBI:24875"/>
    </cofactor>
    <text evidence="9">Binds 1 Fe cation per subunit.</text>
</comment>
<dbReference type="Proteomes" id="UP000031668">
    <property type="component" value="Unassembled WGS sequence"/>
</dbReference>
<evidence type="ECO:0000256" key="3">
    <source>
        <dbReference type="ARBA" id="ARBA00013133"/>
    </source>
</evidence>
<dbReference type="GO" id="GO:0019448">
    <property type="term" value="P:L-cysteine catabolic process"/>
    <property type="evidence" value="ECO:0007669"/>
    <property type="project" value="TreeGrafter"/>
</dbReference>
<evidence type="ECO:0000256" key="5">
    <source>
        <dbReference type="ARBA" id="ARBA00022784"/>
    </source>
</evidence>
<dbReference type="InterPro" id="IPR010300">
    <property type="entry name" value="CDO_1"/>
</dbReference>
<dbReference type="GO" id="GO:0008198">
    <property type="term" value="F:ferrous iron binding"/>
    <property type="evidence" value="ECO:0007669"/>
    <property type="project" value="TreeGrafter"/>
</dbReference>
<dbReference type="GO" id="GO:0042412">
    <property type="term" value="P:taurine biosynthetic process"/>
    <property type="evidence" value="ECO:0007669"/>
    <property type="project" value="UniProtKB-UniRule"/>
</dbReference>
<evidence type="ECO:0000313" key="11">
    <source>
        <dbReference type="Proteomes" id="UP000031668"/>
    </source>
</evidence>
<keyword evidence="7 9" id="KW-0560">Oxidoreductase</keyword>
<keyword evidence="6 9" id="KW-0223">Dioxygenase</keyword>
<proteinExistence type="inferred from homology"/>
<dbReference type="PANTHER" id="PTHR12918">
    <property type="entry name" value="CYSTEINE DIOXYGENASE"/>
    <property type="match status" value="1"/>
</dbReference>
<keyword evidence="8 9" id="KW-0408">Iron</keyword>
<dbReference type="Gene3D" id="2.60.120.10">
    <property type="entry name" value="Jelly Rolls"/>
    <property type="match status" value="1"/>
</dbReference>
<comment type="similarity">
    <text evidence="2 9">Belongs to the cysteine dioxygenase family.</text>
</comment>
<dbReference type="SUPFAM" id="SSF51182">
    <property type="entry name" value="RmlC-like cupins"/>
    <property type="match status" value="1"/>
</dbReference>
<comment type="caution">
    <text evidence="10">The sequence shown here is derived from an EMBL/GenBank/DDBJ whole genome shotgun (WGS) entry which is preliminary data.</text>
</comment>
<evidence type="ECO:0000256" key="8">
    <source>
        <dbReference type="ARBA" id="ARBA00023004"/>
    </source>
</evidence>
<dbReference type="GO" id="GO:0017172">
    <property type="term" value="F:cysteine dioxygenase activity"/>
    <property type="evidence" value="ECO:0007669"/>
    <property type="project" value="UniProtKB-UniRule"/>
</dbReference>
<dbReference type="EMBL" id="JWZT01001258">
    <property type="protein sequence ID" value="KII72370.1"/>
    <property type="molecule type" value="Genomic_DNA"/>
</dbReference>
<dbReference type="InterPro" id="IPR014710">
    <property type="entry name" value="RmlC-like_jellyroll"/>
</dbReference>
<dbReference type="Pfam" id="PF05995">
    <property type="entry name" value="CDO_I"/>
    <property type="match status" value="1"/>
</dbReference>
<dbReference type="AlphaFoldDB" id="A0A0C2N7P4"/>
<name>A0A0C2N7P4_THEKT</name>
<reference evidence="10 11" key="1">
    <citation type="journal article" date="2014" name="Genome Biol. Evol.">
        <title>The genome of the myxosporean Thelohanellus kitauei shows adaptations to nutrient acquisition within its fish host.</title>
        <authorList>
            <person name="Yang Y."/>
            <person name="Xiong J."/>
            <person name="Zhou Z."/>
            <person name="Huo F."/>
            <person name="Miao W."/>
            <person name="Ran C."/>
            <person name="Liu Y."/>
            <person name="Zhang J."/>
            <person name="Feng J."/>
            <person name="Wang M."/>
            <person name="Wang M."/>
            <person name="Wang L."/>
            <person name="Yao B."/>
        </authorList>
    </citation>
    <scope>NUCLEOTIDE SEQUENCE [LARGE SCALE GENOMIC DNA]</scope>
    <source>
        <strain evidence="10">Wuqing</strain>
    </source>
</reference>
<evidence type="ECO:0000256" key="6">
    <source>
        <dbReference type="ARBA" id="ARBA00022964"/>
    </source>
</evidence>
<sequence length="177" mass="20475">MSDQKNTLSLTQLVQELEKLADAKKLTKELVHSLLEQYKSKEEEWTRYVKFSDQRYSRVLVHECPDKFNVMVLCWSENQFSTIHDHPQSDCHVKVLQGSIKETIYKKPPTSCCCSKTLNKKLEKKSELVHQTNSVTYIHGMFFDIKSIDRRDGTYGDTNDLISRMAEACGSGRVHLT</sequence>
<protein>
    <recommendedName>
        <fullName evidence="3 9">Cysteine dioxygenase</fullName>
        <ecNumber evidence="3 9">1.13.11.20</ecNumber>
    </recommendedName>
</protein>
<dbReference type="EC" id="1.13.11.20" evidence="3 9"/>
<evidence type="ECO:0000256" key="1">
    <source>
        <dbReference type="ARBA" id="ARBA00004759"/>
    </source>
</evidence>
<evidence type="ECO:0000256" key="4">
    <source>
        <dbReference type="ARBA" id="ARBA00022723"/>
    </source>
</evidence>
<dbReference type="PANTHER" id="PTHR12918:SF1">
    <property type="entry name" value="CYSTEINE DIOXYGENASE TYPE 1"/>
    <property type="match status" value="1"/>
</dbReference>
<comment type="pathway">
    <text evidence="1 9">Organosulfur biosynthesis; taurine biosynthesis; hypotaurine from L-cysteine: step 1/2.</text>
</comment>